<dbReference type="RefSeq" id="WP_377048092.1">
    <property type="nucleotide sequence ID" value="NZ_JBHLVZ010000001.1"/>
</dbReference>
<evidence type="ECO:0000313" key="3">
    <source>
        <dbReference type="Proteomes" id="UP001589789"/>
    </source>
</evidence>
<sequence length="263" mass="28097">MNLPSIQAAFPERPLRIDAPVSRWKGWLTALGLLVVALGFGWWATASLLPNLLSDYEIRGGAVPAAGRVENGRCSTRLGLLQTCSMTLISAAPTKNGEPLRQGAEYIFAEPHLGNYSVQLLADPTRPGKLTTDMGLNHLTNRAVTFAAAALLVLGLLAGGLLLARAGGRARRDMEALSGRPLMPVAVVVGADPNGWQVSPAGGGRATLWPLPKKAQPFWLNPEQRVALGVTAPGLPVFALDRDLSWADFSEEERERLRRAVAA</sequence>
<proteinExistence type="predicted"/>
<dbReference type="EMBL" id="JBHLVZ010000001">
    <property type="protein sequence ID" value="MFC0384077.1"/>
    <property type="molecule type" value="Genomic_DNA"/>
</dbReference>
<feature type="transmembrane region" description="Helical" evidence="1">
    <location>
        <begin position="143"/>
        <end position="164"/>
    </location>
</feature>
<reference evidence="2 3" key="1">
    <citation type="submission" date="2024-09" db="EMBL/GenBank/DDBJ databases">
        <authorList>
            <person name="Sun Q."/>
            <person name="Mori K."/>
        </authorList>
    </citation>
    <scope>NUCLEOTIDE SEQUENCE [LARGE SCALE GENOMIC DNA]</scope>
    <source>
        <strain evidence="2 3">CCM 7468</strain>
    </source>
</reference>
<gene>
    <name evidence="2" type="ORF">ACFFIC_00755</name>
</gene>
<name>A0ABV6IKI5_9PROT</name>
<keyword evidence="1" id="KW-0472">Membrane</keyword>
<organism evidence="2 3">
    <name type="scientific">Muricoccus vinaceus</name>
    <dbReference type="NCBI Taxonomy" id="424704"/>
    <lineage>
        <taxon>Bacteria</taxon>
        <taxon>Pseudomonadati</taxon>
        <taxon>Pseudomonadota</taxon>
        <taxon>Alphaproteobacteria</taxon>
        <taxon>Acetobacterales</taxon>
        <taxon>Roseomonadaceae</taxon>
        <taxon>Muricoccus</taxon>
    </lineage>
</organism>
<evidence type="ECO:0008006" key="4">
    <source>
        <dbReference type="Google" id="ProtNLM"/>
    </source>
</evidence>
<dbReference type="Proteomes" id="UP001589789">
    <property type="component" value="Unassembled WGS sequence"/>
</dbReference>
<comment type="caution">
    <text evidence="2">The sequence shown here is derived from an EMBL/GenBank/DDBJ whole genome shotgun (WGS) entry which is preliminary data.</text>
</comment>
<keyword evidence="1" id="KW-1133">Transmembrane helix</keyword>
<protein>
    <recommendedName>
        <fullName evidence="4">DUF3592 domain-containing protein</fullName>
    </recommendedName>
</protein>
<accession>A0ABV6IKI5</accession>
<keyword evidence="3" id="KW-1185">Reference proteome</keyword>
<evidence type="ECO:0000256" key="1">
    <source>
        <dbReference type="SAM" id="Phobius"/>
    </source>
</evidence>
<feature type="transmembrane region" description="Helical" evidence="1">
    <location>
        <begin position="26"/>
        <end position="44"/>
    </location>
</feature>
<evidence type="ECO:0000313" key="2">
    <source>
        <dbReference type="EMBL" id="MFC0384077.1"/>
    </source>
</evidence>
<keyword evidence="1" id="KW-0812">Transmembrane</keyword>